<dbReference type="InterPro" id="IPR052462">
    <property type="entry name" value="SLIRP/GR-RBP-like"/>
</dbReference>
<dbReference type="HOGENOM" id="CLU_934349_0_0_1"/>
<dbReference type="GO" id="GO:0003723">
    <property type="term" value="F:RNA binding"/>
    <property type="evidence" value="ECO:0007669"/>
    <property type="project" value="UniProtKB-UniRule"/>
</dbReference>
<evidence type="ECO:0000313" key="6">
    <source>
        <dbReference type="Proteomes" id="UP000027073"/>
    </source>
</evidence>
<dbReference type="InParanoid" id="A0A067N6S6"/>
<evidence type="ECO:0000256" key="1">
    <source>
        <dbReference type="ARBA" id="ARBA00022884"/>
    </source>
</evidence>
<feature type="region of interest" description="Disordered" evidence="3">
    <location>
        <begin position="261"/>
        <end position="284"/>
    </location>
</feature>
<dbReference type="Proteomes" id="UP000027073">
    <property type="component" value="Unassembled WGS sequence"/>
</dbReference>
<organism evidence="5 6">
    <name type="scientific">Pleurotus ostreatus (strain PC15)</name>
    <name type="common">Oyster mushroom</name>
    <dbReference type="NCBI Taxonomy" id="1137138"/>
    <lineage>
        <taxon>Eukaryota</taxon>
        <taxon>Fungi</taxon>
        <taxon>Dikarya</taxon>
        <taxon>Basidiomycota</taxon>
        <taxon>Agaricomycotina</taxon>
        <taxon>Agaricomycetes</taxon>
        <taxon>Agaricomycetidae</taxon>
        <taxon>Agaricales</taxon>
        <taxon>Pleurotineae</taxon>
        <taxon>Pleurotaceae</taxon>
        <taxon>Pleurotus</taxon>
    </lineage>
</organism>
<reference evidence="6" key="1">
    <citation type="journal article" date="2014" name="Proc. Natl. Acad. Sci. U.S.A.">
        <title>Extensive sampling of basidiomycete genomes demonstrates inadequacy of the white-rot/brown-rot paradigm for wood decay fungi.</title>
        <authorList>
            <person name="Riley R."/>
            <person name="Salamov A.A."/>
            <person name="Brown D.W."/>
            <person name="Nagy L.G."/>
            <person name="Floudas D."/>
            <person name="Held B.W."/>
            <person name="Levasseur A."/>
            <person name="Lombard V."/>
            <person name="Morin E."/>
            <person name="Otillar R."/>
            <person name="Lindquist E.A."/>
            <person name="Sun H."/>
            <person name="LaButti K.M."/>
            <person name="Schmutz J."/>
            <person name="Jabbour D."/>
            <person name="Luo H."/>
            <person name="Baker S.E."/>
            <person name="Pisabarro A.G."/>
            <person name="Walton J.D."/>
            <person name="Blanchette R.A."/>
            <person name="Henrissat B."/>
            <person name="Martin F."/>
            <person name="Cullen D."/>
            <person name="Hibbett D.S."/>
            <person name="Grigoriev I.V."/>
        </authorList>
    </citation>
    <scope>NUCLEOTIDE SEQUENCE [LARGE SCALE GENOMIC DNA]</scope>
    <source>
        <strain evidence="6">PC15</strain>
    </source>
</reference>
<dbReference type="CDD" id="cd00590">
    <property type="entry name" value="RRM_SF"/>
    <property type="match status" value="1"/>
</dbReference>
<evidence type="ECO:0000259" key="4">
    <source>
        <dbReference type="PROSITE" id="PS50102"/>
    </source>
</evidence>
<dbReference type="Pfam" id="PF00076">
    <property type="entry name" value="RRM_1"/>
    <property type="match status" value="2"/>
</dbReference>
<feature type="domain" description="RRM" evidence="4">
    <location>
        <begin position="184"/>
        <end position="262"/>
    </location>
</feature>
<dbReference type="SUPFAM" id="SSF54928">
    <property type="entry name" value="RNA-binding domain, RBD"/>
    <property type="match status" value="1"/>
</dbReference>
<feature type="region of interest" description="Disordered" evidence="3">
    <location>
        <begin position="59"/>
        <end position="90"/>
    </location>
</feature>
<evidence type="ECO:0000256" key="3">
    <source>
        <dbReference type="SAM" id="MobiDB-lite"/>
    </source>
</evidence>
<keyword evidence="1 2" id="KW-0694">RNA-binding</keyword>
<feature type="compositionally biased region" description="Basic and acidic residues" evidence="3">
    <location>
        <begin position="59"/>
        <end position="86"/>
    </location>
</feature>
<gene>
    <name evidence="5" type="ORF">PLEOSDRAFT_1114105</name>
</gene>
<evidence type="ECO:0000313" key="5">
    <source>
        <dbReference type="EMBL" id="KDQ23728.1"/>
    </source>
</evidence>
<accession>A0A067N6S6</accession>
<dbReference type="AlphaFoldDB" id="A0A067N6S6"/>
<sequence>MLLPIFQSTARNFSRSASRSLVACSRIAAVQSAVAFAPARQAQILGVRNISATASALEEYERRRSSEHRSSRPPRYERREPREPREAPTVPSKALFVGNIPFIAEEDDIRLAFEEFGDIESVRIFTGPDGRSKGSARVTFLSQEDATKVVERALEEPISIFDRTTRVEYSFSSTPRNARPEPNERLFLVNWPGSESELKDAFGRFSRSITDIYFPKVYETGERNGNVFMSFNSTEEATEALEAMLGAEGPDGQPISIFYARPKNNNHNNDRGRRDYTKRGRFGV</sequence>
<dbReference type="InterPro" id="IPR035979">
    <property type="entry name" value="RBD_domain_sf"/>
</dbReference>
<dbReference type="PROSITE" id="PS50102">
    <property type="entry name" value="RRM"/>
    <property type="match status" value="2"/>
</dbReference>
<dbReference type="Gene3D" id="3.30.70.330">
    <property type="match status" value="2"/>
</dbReference>
<evidence type="ECO:0000256" key="2">
    <source>
        <dbReference type="PROSITE-ProRule" id="PRU00176"/>
    </source>
</evidence>
<protein>
    <recommendedName>
        <fullName evidence="4">RRM domain-containing protein</fullName>
    </recommendedName>
</protein>
<feature type="compositionally biased region" description="Basic and acidic residues" evidence="3">
    <location>
        <begin position="268"/>
        <end position="278"/>
    </location>
</feature>
<dbReference type="EMBL" id="KL198012">
    <property type="protein sequence ID" value="KDQ23728.1"/>
    <property type="molecule type" value="Genomic_DNA"/>
</dbReference>
<dbReference type="STRING" id="1137138.A0A067N6S6"/>
<dbReference type="InterPro" id="IPR000504">
    <property type="entry name" value="RRM_dom"/>
</dbReference>
<dbReference type="PANTHER" id="PTHR48027">
    <property type="entry name" value="HETEROGENEOUS NUCLEAR RIBONUCLEOPROTEIN 87F-RELATED"/>
    <property type="match status" value="1"/>
</dbReference>
<dbReference type="InterPro" id="IPR012677">
    <property type="entry name" value="Nucleotide-bd_a/b_plait_sf"/>
</dbReference>
<proteinExistence type="predicted"/>
<dbReference type="OrthoDB" id="2967419at2759"/>
<dbReference type="SMART" id="SM00360">
    <property type="entry name" value="RRM"/>
    <property type="match status" value="2"/>
</dbReference>
<dbReference type="VEuPathDB" id="FungiDB:PLEOSDRAFT_1114105"/>
<name>A0A067N6S6_PLEO1</name>
<feature type="domain" description="RRM" evidence="4">
    <location>
        <begin position="93"/>
        <end position="172"/>
    </location>
</feature>